<feature type="compositionally biased region" description="Basic residues" evidence="1">
    <location>
        <begin position="181"/>
        <end position="196"/>
    </location>
</feature>
<feature type="region of interest" description="Disordered" evidence="1">
    <location>
        <begin position="442"/>
        <end position="497"/>
    </location>
</feature>
<dbReference type="SUPFAM" id="SSF55826">
    <property type="entry name" value="YbaK/ProRS associated domain"/>
    <property type="match status" value="1"/>
</dbReference>
<evidence type="ECO:0000313" key="3">
    <source>
        <dbReference type="WBParaSite" id="PTRK_0001423600.1"/>
    </source>
</evidence>
<feature type="compositionally biased region" description="Basic residues" evidence="1">
    <location>
        <begin position="583"/>
        <end position="595"/>
    </location>
</feature>
<dbReference type="Proteomes" id="UP000038045">
    <property type="component" value="Unplaced"/>
</dbReference>
<dbReference type="InterPro" id="IPR036754">
    <property type="entry name" value="YbaK/aa-tRNA-synt-asso_dom_sf"/>
</dbReference>
<reference evidence="3" key="1">
    <citation type="submission" date="2017-02" db="UniProtKB">
        <authorList>
            <consortium name="WormBaseParasite"/>
        </authorList>
    </citation>
    <scope>IDENTIFICATION</scope>
</reference>
<dbReference type="WBParaSite" id="PTRK_0001423600.1">
    <property type="protein sequence ID" value="PTRK_0001423600.1"/>
    <property type="gene ID" value="PTRK_0001423600"/>
</dbReference>
<proteinExistence type="predicted"/>
<feature type="compositionally biased region" description="Low complexity" evidence="1">
    <location>
        <begin position="279"/>
        <end position="288"/>
    </location>
</feature>
<sequence length="1057" mass="112129">MGRAQRRGGVDLDLHPRPATPDRPREPRPVARRGRAAPKDGGAQGARELPLPAEPSGHGAGGAAGERRPDRHGPGRALGRPHPRRRHDGGRLSRLAARPLCDGAHASGGTGQSGRSARRMRPRRLPPLSPVLRREDHPRQPTGRSGGGQSCAGDDASGLRRRPHGARPEAGRRDGGAEAHRLRRGPPPVRRRRQRLLRLPVGAGGGRAAPLDPRARGARPSRARTGTASGRPDRRQRSRRQSPEGRAPGRRPTARRRRVGPHRPGLGRGESHRADRAVSGRGAGAAARPRGRERRRRVRAGMRPAPRHRAGAGGRARGRARHRRRRGAPADPVAPSRRHSGRGGGRTGRRRPRPHRGLAARAGPARPHDPARLALHAGGGRAGQLPAGHRRRARRGGRAGAVLARSGLRPGAVAAPRPAAQGAARAVRHRLGRTLLGRRPGAWADRSGLRPLDPSGRRSGRLRHAGCRLPDAPVRRPAAGDGGAASGAGRNGGADQGVLGGADRLTMSRTTPATVALTKAGVAFELHPYDYDPDAPRVGLQAAEALGWAPEQVFKTLMTLVDAKPVCVVVPSDCEPSSQTSRPRWRRNARPRRGTPLRCCCRPGRAGRRRSSRGDRAARPARRCRFRPPPTPPCGRLRPWRGPSPGRPDGSGRSRGPAQRCCPPPRRTIRRPRRSVRLRRRSARPGPAAPRRRSGGWPQGSASPVADGRSAGRDEAAASPWSSSPVSLQFERAAASPVPADRTCQQPLILLKRAHDRHERRRPASQPQGLDHPLRHCRRGPGPLDRLVVLPDPTDRTASGGQDRRAAAERLDHHAWRRLDHGLADARAGDDQASGCARAVGPRRRGARDVGDAERPDRGGDRKGLGPAQGGGRQGLADRLDGGGRSLHRREGPASGGREQGFRLQRRPVGGRQGAAGRPGLRARGEAAGGHRRPGGRPAGRGVGPRRRRQGRRRHASGRDRRRRCEPVGKGGGARRAGAAGGGGRASADRLRIVVVGAGGGSLGAGGAADGRGGSGPDRRARRGGAEDARPDRSVGAAVVGAVAGPAHAEGHRRLAG</sequence>
<feature type="compositionally biased region" description="Basic residues" evidence="1">
    <location>
        <begin position="79"/>
        <end position="88"/>
    </location>
</feature>
<name>A0A0N4ZZC9_PARTI</name>
<feature type="compositionally biased region" description="Basic and acidic residues" evidence="1">
    <location>
        <begin position="847"/>
        <end position="864"/>
    </location>
</feature>
<feature type="compositionally biased region" description="Basic residues" evidence="1">
    <location>
        <begin position="753"/>
        <end position="763"/>
    </location>
</feature>
<feature type="compositionally biased region" description="Basic residues" evidence="1">
    <location>
        <begin position="289"/>
        <end position="327"/>
    </location>
</feature>
<evidence type="ECO:0000313" key="2">
    <source>
        <dbReference type="Proteomes" id="UP000038045"/>
    </source>
</evidence>
<feature type="region of interest" description="Disordered" evidence="1">
    <location>
        <begin position="826"/>
        <end position="1035"/>
    </location>
</feature>
<dbReference type="AlphaFoldDB" id="A0A0N4ZZC9"/>
<accession>A0A0N4ZZC9</accession>
<evidence type="ECO:0000256" key="1">
    <source>
        <dbReference type="SAM" id="MobiDB-lite"/>
    </source>
</evidence>
<feature type="compositionally biased region" description="Gly residues" evidence="1">
    <location>
        <begin position="997"/>
        <end position="1016"/>
    </location>
</feature>
<feature type="compositionally biased region" description="Basic and acidic residues" evidence="1">
    <location>
        <begin position="166"/>
        <end position="180"/>
    </location>
</feature>
<feature type="compositionally biased region" description="Basic residues" evidence="1">
    <location>
        <begin position="336"/>
        <end position="358"/>
    </location>
</feature>
<feature type="region of interest" description="Disordered" evidence="1">
    <location>
        <begin position="1"/>
        <end position="369"/>
    </location>
</feature>
<feature type="compositionally biased region" description="Basic residues" evidence="1">
    <location>
        <begin position="944"/>
        <end position="956"/>
    </location>
</feature>
<feature type="compositionally biased region" description="Basic and acidic residues" evidence="1">
    <location>
        <begin position="8"/>
        <end position="29"/>
    </location>
</feature>
<feature type="compositionally biased region" description="Gly residues" evidence="1">
    <location>
        <begin position="969"/>
        <end position="985"/>
    </location>
</feature>
<feature type="compositionally biased region" description="Basic residues" evidence="1">
    <location>
        <begin position="248"/>
        <end position="261"/>
    </location>
</feature>
<dbReference type="Gene3D" id="3.90.960.10">
    <property type="entry name" value="YbaK/aminoacyl-tRNA synthetase-associated domain"/>
    <property type="match status" value="1"/>
</dbReference>
<feature type="region of interest" description="Disordered" evidence="1">
    <location>
        <begin position="571"/>
        <end position="725"/>
    </location>
</feature>
<feature type="region of interest" description="Disordered" evidence="1">
    <location>
        <begin position="753"/>
        <end position="808"/>
    </location>
</feature>
<feature type="compositionally biased region" description="Basic and acidic residues" evidence="1">
    <location>
        <begin position="957"/>
        <end position="967"/>
    </location>
</feature>
<feature type="compositionally biased region" description="Basic and acidic residues" evidence="1">
    <location>
        <begin position="1024"/>
        <end position="1033"/>
    </location>
</feature>
<dbReference type="GO" id="GO:0002161">
    <property type="term" value="F:aminoacyl-tRNA deacylase activity"/>
    <property type="evidence" value="ECO:0007669"/>
    <property type="project" value="InterPro"/>
</dbReference>
<feature type="compositionally biased region" description="Low complexity" evidence="1">
    <location>
        <begin position="907"/>
        <end position="922"/>
    </location>
</feature>
<keyword evidence="2" id="KW-1185">Reference proteome</keyword>
<protein>
    <submittedName>
        <fullName evidence="3">LigA</fullName>
    </submittedName>
</protein>
<feature type="compositionally biased region" description="Basic and acidic residues" evidence="1">
    <location>
        <begin position="269"/>
        <end position="278"/>
    </location>
</feature>
<organism evidence="2 3">
    <name type="scientific">Parastrongyloides trichosuri</name>
    <name type="common">Possum-specific nematode worm</name>
    <dbReference type="NCBI Taxonomy" id="131310"/>
    <lineage>
        <taxon>Eukaryota</taxon>
        <taxon>Metazoa</taxon>
        <taxon>Ecdysozoa</taxon>
        <taxon>Nematoda</taxon>
        <taxon>Chromadorea</taxon>
        <taxon>Rhabditida</taxon>
        <taxon>Tylenchina</taxon>
        <taxon>Panagrolaimomorpha</taxon>
        <taxon>Strongyloidoidea</taxon>
        <taxon>Strongyloididae</taxon>
        <taxon>Parastrongyloides</taxon>
    </lineage>
</organism>
<feature type="compositionally biased region" description="Gly residues" evidence="1">
    <location>
        <begin position="480"/>
        <end position="497"/>
    </location>
</feature>
<feature type="compositionally biased region" description="Basic residues" evidence="1">
    <location>
        <begin position="667"/>
        <end position="683"/>
    </location>
</feature>
<feature type="compositionally biased region" description="Low complexity" evidence="1">
    <location>
        <begin position="634"/>
        <end position="648"/>
    </location>
</feature>
<feature type="region of interest" description="Disordered" evidence="1">
    <location>
        <begin position="377"/>
        <end position="396"/>
    </location>
</feature>